<reference evidence="2 3" key="1">
    <citation type="submission" date="2023-06" db="EMBL/GenBank/DDBJ databases">
        <authorList>
            <person name="Feng G."/>
            <person name="Li J."/>
            <person name="Zhu H."/>
        </authorList>
    </citation>
    <scope>NUCLEOTIDE SEQUENCE [LARGE SCALE GENOMIC DNA]</scope>
    <source>
        <strain evidence="2 3">RHCJP20</strain>
    </source>
</reference>
<sequence length="585" mass="65051">MAHQTPDQAVLESAFQSFKTQEFPNSTEGEAFEHFCGQELTKHYGLSASEVKKGVIGGDHDGGIDGFYVIVNESEVLDIDSPLVLDDAKAVQGLPQNAAVDVVVIQAKWTDAWQSDPLTRMRDTLERTLSLSADEKALEATLSGSLIERTGIFRDLYKNTLRKFARFRVHLYYATKGPEENLRDNDDAEAKRQTLEASVRKLLPTNASVTARLLGAKAMCEVLASTPSTTSTLRFNGQFIRDDKSFIGLVTLRDYLAFIRQEDGSELRPGIFESNVRDYSGAKGQVNSSIRETLVTAAGPSFWWLNNGVTVLCDAAQDAPPRSVSLTNPLVVNGLQTSNVLHEAERAGAISPGRLDQGLMVRIIDSGDEAVRDAVIASTNRQSSIPPAQLHATEKQHRDIEAFFETQGWYYERRKHQYRGTGKPSSRVVSMADLSQYMIAIALGRPDDARARPQSVLNDDKLYATIFGEDVDRKSYLAAVALMSQVDAFLRSDEATAVFDDFTNSRFYVAVGYVMKTLRAYAPDKVHWDKNHHRLPKSPNLGRMTQVLRVLKETYETYQASNPDGTRDQVFKGKNLKTSFFAALR</sequence>
<gene>
    <name evidence="2" type="ORF">QUG98_04395</name>
</gene>
<dbReference type="Pfam" id="PF10592">
    <property type="entry name" value="AIPR"/>
    <property type="match status" value="1"/>
</dbReference>
<dbReference type="EMBL" id="JAUCMM010000002">
    <property type="protein sequence ID" value="MDM7887688.1"/>
    <property type="molecule type" value="Genomic_DNA"/>
</dbReference>
<name>A0ABT7TDP2_9MICO</name>
<dbReference type="Proteomes" id="UP001235720">
    <property type="component" value="Unassembled WGS sequence"/>
</dbReference>
<evidence type="ECO:0000313" key="2">
    <source>
        <dbReference type="EMBL" id="MDM7887688.1"/>
    </source>
</evidence>
<evidence type="ECO:0000313" key="3">
    <source>
        <dbReference type="Proteomes" id="UP001235720"/>
    </source>
</evidence>
<dbReference type="InterPro" id="IPR018891">
    <property type="entry name" value="AIPR_C"/>
</dbReference>
<comment type="caution">
    <text evidence="2">The sequence shown here is derived from an EMBL/GenBank/DDBJ whole genome shotgun (WGS) entry which is preliminary data.</text>
</comment>
<proteinExistence type="predicted"/>
<dbReference type="RefSeq" id="WP_289469403.1">
    <property type="nucleotide sequence ID" value="NZ_JAUCMM010000002.1"/>
</dbReference>
<evidence type="ECO:0000259" key="1">
    <source>
        <dbReference type="Pfam" id="PF10592"/>
    </source>
</evidence>
<accession>A0ABT7TDP2</accession>
<organism evidence="2 3">
    <name type="scientific">Curtobacterium subtropicum</name>
    <dbReference type="NCBI Taxonomy" id="3055138"/>
    <lineage>
        <taxon>Bacteria</taxon>
        <taxon>Bacillati</taxon>
        <taxon>Actinomycetota</taxon>
        <taxon>Actinomycetes</taxon>
        <taxon>Micrococcales</taxon>
        <taxon>Microbacteriaceae</taxon>
        <taxon>Curtobacterium</taxon>
    </lineage>
</organism>
<feature type="domain" description="Abortive phage infection protein C-terminal" evidence="1">
    <location>
        <begin position="272"/>
        <end position="508"/>
    </location>
</feature>
<keyword evidence="3" id="KW-1185">Reference proteome</keyword>
<protein>
    <submittedName>
        <fullName evidence="2">AIPR family protein</fullName>
    </submittedName>
</protein>